<reference evidence="1" key="2">
    <citation type="submission" date="2025-09" db="UniProtKB">
        <authorList>
            <consortium name="EnsemblPlants"/>
        </authorList>
    </citation>
    <scope>IDENTIFICATION</scope>
</reference>
<dbReference type="EnsemblPlants" id="AVESA.00010b.r2.2AG0256980.1">
    <property type="protein sequence ID" value="AVESA.00010b.r2.2AG0256980.1.CDS"/>
    <property type="gene ID" value="AVESA.00010b.r2.2AG0256980"/>
</dbReference>
<accession>A0ACD5UIC1</accession>
<reference evidence="1" key="1">
    <citation type="submission" date="2021-05" db="EMBL/GenBank/DDBJ databases">
        <authorList>
            <person name="Scholz U."/>
            <person name="Mascher M."/>
            <person name="Fiebig A."/>
        </authorList>
    </citation>
    <scope>NUCLEOTIDE SEQUENCE [LARGE SCALE GENOMIC DNA]</scope>
</reference>
<sequence>MGDLRSRCPVLPDEIMADEIFARLPAKSVVGCRCLSRSWAATLSSDDFIDSYHALHAGRPKIFRLQDESHGDVHQEQEARPCAPPTIMGFFPILAVTGDCFPSHITVFWDVTPALGPTHPILAATRCHGLVLLELVPAGIHFVYNPSTGQKQALPGSPRELLHKYASLGLGYDARARRHKVVRVYYRGCDSEGRPASTGCEVYVVNPRDEDSAGSWRPVSSRPAGWVERCRPSVFAQGHVYWIAHRKHDIHMGQHIREDKTIVYFSMIQETFGTVSPPPVMDDQALQKRCLTELRGRLCLFSGGSPGHEHRYDVWLLHRYESHTTWDLYFRIEAGTASPKVDRVLRSWRNIYDIDFLPLDVTDNGNILLARTDWPEDIWAYTPLTGNIEKLLDLKSLGHCLDILVVYPSLVVGATTLAGTDAQKAYVRLSELVYHDSN</sequence>
<name>A0ACD5UIC1_AVESA</name>
<proteinExistence type="predicted"/>
<keyword evidence="2" id="KW-1185">Reference proteome</keyword>
<dbReference type="Proteomes" id="UP001732700">
    <property type="component" value="Chromosome 2A"/>
</dbReference>
<protein>
    <submittedName>
        <fullName evidence="1">Uncharacterized protein</fullName>
    </submittedName>
</protein>
<evidence type="ECO:0000313" key="1">
    <source>
        <dbReference type="EnsemblPlants" id="AVESA.00010b.r2.2AG0256980.1.CDS"/>
    </source>
</evidence>
<organism evidence="1 2">
    <name type="scientific">Avena sativa</name>
    <name type="common">Oat</name>
    <dbReference type="NCBI Taxonomy" id="4498"/>
    <lineage>
        <taxon>Eukaryota</taxon>
        <taxon>Viridiplantae</taxon>
        <taxon>Streptophyta</taxon>
        <taxon>Embryophyta</taxon>
        <taxon>Tracheophyta</taxon>
        <taxon>Spermatophyta</taxon>
        <taxon>Magnoliopsida</taxon>
        <taxon>Liliopsida</taxon>
        <taxon>Poales</taxon>
        <taxon>Poaceae</taxon>
        <taxon>BOP clade</taxon>
        <taxon>Pooideae</taxon>
        <taxon>Poodae</taxon>
        <taxon>Poeae</taxon>
        <taxon>Poeae Chloroplast Group 1 (Aveneae type)</taxon>
        <taxon>Aveninae</taxon>
        <taxon>Avena</taxon>
    </lineage>
</organism>
<evidence type="ECO:0000313" key="2">
    <source>
        <dbReference type="Proteomes" id="UP001732700"/>
    </source>
</evidence>